<dbReference type="InterPro" id="IPR055268">
    <property type="entry name" value="PCB-like"/>
</dbReference>
<gene>
    <name evidence="3" type="ORF">MENT_LOCUS47245</name>
</gene>
<name>A0A6V7X4G8_MELEN</name>
<dbReference type="GO" id="GO:0005737">
    <property type="term" value="C:cytoplasm"/>
    <property type="evidence" value="ECO:0007669"/>
    <property type="project" value="TreeGrafter"/>
</dbReference>
<evidence type="ECO:0000256" key="1">
    <source>
        <dbReference type="ARBA" id="ARBA00023267"/>
    </source>
</evidence>
<keyword evidence="1" id="KW-0092">Biotin</keyword>
<dbReference type="FunFam" id="2.40.50.100:FF:000003">
    <property type="entry name" value="Acetyl-CoA carboxylase biotin carboxyl carrier protein"/>
    <property type="match status" value="1"/>
</dbReference>
<accession>A0A6V7X4G8</accession>
<evidence type="ECO:0000313" key="3">
    <source>
        <dbReference type="EMBL" id="CAD2194241.1"/>
    </source>
</evidence>
<dbReference type="PANTHER" id="PTHR43778:SF2">
    <property type="entry name" value="PYRUVATE CARBOXYLASE, MITOCHONDRIAL"/>
    <property type="match status" value="1"/>
</dbReference>
<dbReference type="CDD" id="cd06850">
    <property type="entry name" value="biotinyl_domain"/>
    <property type="match status" value="1"/>
</dbReference>
<evidence type="ECO:0000313" key="4">
    <source>
        <dbReference type="Proteomes" id="UP000580250"/>
    </source>
</evidence>
<feature type="domain" description="Lipoyl-binding" evidence="2">
    <location>
        <begin position="26"/>
        <end position="95"/>
    </location>
</feature>
<dbReference type="SUPFAM" id="SSF51230">
    <property type="entry name" value="Single hybrid motif"/>
    <property type="match status" value="1"/>
</dbReference>
<dbReference type="InterPro" id="IPR011053">
    <property type="entry name" value="Single_hybrid_motif"/>
</dbReference>
<comment type="caution">
    <text evidence="3">The sequence shown here is derived from an EMBL/GenBank/DDBJ whole genome shotgun (WGS) entry which is preliminary data.</text>
</comment>
<organism evidence="3 4">
    <name type="scientific">Meloidogyne enterolobii</name>
    <name type="common">Root-knot nematode worm</name>
    <name type="synonym">Meloidogyne mayaguensis</name>
    <dbReference type="NCBI Taxonomy" id="390850"/>
    <lineage>
        <taxon>Eukaryota</taxon>
        <taxon>Metazoa</taxon>
        <taxon>Ecdysozoa</taxon>
        <taxon>Nematoda</taxon>
        <taxon>Chromadorea</taxon>
        <taxon>Rhabditida</taxon>
        <taxon>Tylenchina</taxon>
        <taxon>Tylenchomorpha</taxon>
        <taxon>Tylenchoidea</taxon>
        <taxon>Meloidogynidae</taxon>
        <taxon>Meloidogyninae</taxon>
        <taxon>Meloidogyne</taxon>
    </lineage>
</organism>
<dbReference type="AlphaFoldDB" id="A0A6V7X4G8"/>
<reference evidence="3 4" key="1">
    <citation type="submission" date="2020-08" db="EMBL/GenBank/DDBJ databases">
        <authorList>
            <person name="Koutsovoulos G."/>
            <person name="Danchin GJ E."/>
        </authorList>
    </citation>
    <scope>NUCLEOTIDE SEQUENCE [LARGE SCALE GENOMIC DNA]</scope>
</reference>
<dbReference type="Gene3D" id="2.40.50.100">
    <property type="match status" value="1"/>
</dbReference>
<evidence type="ECO:0000259" key="2">
    <source>
        <dbReference type="PROSITE" id="PS50968"/>
    </source>
</evidence>
<dbReference type="EMBL" id="CAJEWN010001096">
    <property type="protein sequence ID" value="CAD2194241.1"/>
    <property type="molecule type" value="Genomic_DNA"/>
</dbReference>
<dbReference type="PANTHER" id="PTHR43778">
    <property type="entry name" value="PYRUVATE CARBOXYLASE"/>
    <property type="match status" value="1"/>
</dbReference>
<dbReference type="GO" id="GO:0006094">
    <property type="term" value="P:gluconeogenesis"/>
    <property type="evidence" value="ECO:0007669"/>
    <property type="project" value="TreeGrafter"/>
</dbReference>
<dbReference type="PROSITE" id="PS50968">
    <property type="entry name" value="BIOTINYL_LIPOYL"/>
    <property type="match status" value="1"/>
</dbReference>
<proteinExistence type="predicted"/>
<dbReference type="OrthoDB" id="196847at2759"/>
<dbReference type="Pfam" id="PF00364">
    <property type="entry name" value="Biotin_lipoyl"/>
    <property type="match status" value="1"/>
</dbReference>
<sequence>MRSMFILDQEASKDIVVRPKAMPGIKGQIGAPMPGDILEVKIKVGDKVSPKQTLFVLSAMKMEMSVDSPIAGTVKAIHLNTGDKVGPQDLVIEIEQQE</sequence>
<dbReference type="InterPro" id="IPR000089">
    <property type="entry name" value="Biotin_lipoyl"/>
</dbReference>
<protein>
    <recommendedName>
        <fullName evidence="2">Lipoyl-binding domain-containing protein</fullName>
    </recommendedName>
</protein>
<dbReference type="Proteomes" id="UP000580250">
    <property type="component" value="Unassembled WGS sequence"/>
</dbReference>
<dbReference type="GO" id="GO:0004736">
    <property type="term" value="F:pyruvate carboxylase activity"/>
    <property type="evidence" value="ECO:0007669"/>
    <property type="project" value="TreeGrafter"/>
</dbReference>